<dbReference type="CDD" id="cd06173">
    <property type="entry name" value="MFS_MefA_like"/>
    <property type="match status" value="1"/>
</dbReference>
<proteinExistence type="predicted"/>
<dbReference type="Proteomes" id="UP000770785">
    <property type="component" value="Unassembled WGS sequence"/>
</dbReference>
<feature type="transmembrane region" description="Helical" evidence="7">
    <location>
        <begin position="338"/>
        <end position="359"/>
    </location>
</feature>
<dbReference type="PANTHER" id="PTHR23513">
    <property type="entry name" value="INTEGRAL MEMBRANE EFFLUX PROTEIN-RELATED"/>
    <property type="match status" value="1"/>
</dbReference>
<evidence type="ECO:0000256" key="4">
    <source>
        <dbReference type="ARBA" id="ARBA00022692"/>
    </source>
</evidence>
<evidence type="ECO:0000256" key="1">
    <source>
        <dbReference type="ARBA" id="ARBA00004651"/>
    </source>
</evidence>
<dbReference type="RefSeq" id="WP_168037544.1">
    <property type="nucleotide sequence ID" value="NZ_JAATJH010000003.1"/>
</dbReference>
<gene>
    <name evidence="9" type="ORF">GGR27_002292</name>
</gene>
<feature type="transmembrane region" description="Helical" evidence="7">
    <location>
        <begin position="251"/>
        <end position="270"/>
    </location>
</feature>
<feature type="transmembrane region" description="Helical" evidence="7">
    <location>
        <begin position="135"/>
        <end position="159"/>
    </location>
</feature>
<dbReference type="SUPFAM" id="SSF103473">
    <property type="entry name" value="MFS general substrate transporter"/>
    <property type="match status" value="1"/>
</dbReference>
<feature type="transmembrane region" description="Helical" evidence="7">
    <location>
        <begin position="220"/>
        <end position="239"/>
    </location>
</feature>
<feature type="transmembrane region" description="Helical" evidence="7">
    <location>
        <begin position="72"/>
        <end position="95"/>
    </location>
</feature>
<feature type="transmembrane region" description="Helical" evidence="7">
    <location>
        <begin position="282"/>
        <end position="299"/>
    </location>
</feature>
<name>A0ABX0XC48_9BACT</name>
<feature type="transmembrane region" description="Helical" evidence="7">
    <location>
        <begin position="371"/>
        <end position="391"/>
    </location>
</feature>
<evidence type="ECO:0000256" key="7">
    <source>
        <dbReference type="SAM" id="Phobius"/>
    </source>
</evidence>
<evidence type="ECO:0000256" key="5">
    <source>
        <dbReference type="ARBA" id="ARBA00022989"/>
    </source>
</evidence>
<evidence type="ECO:0000256" key="6">
    <source>
        <dbReference type="ARBA" id="ARBA00023136"/>
    </source>
</evidence>
<evidence type="ECO:0000256" key="3">
    <source>
        <dbReference type="ARBA" id="ARBA00022475"/>
    </source>
</evidence>
<keyword evidence="10" id="KW-1185">Reference proteome</keyword>
<feature type="transmembrane region" description="Helical" evidence="7">
    <location>
        <begin position="101"/>
        <end position="123"/>
    </location>
</feature>
<feature type="transmembrane region" description="Helical" evidence="7">
    <location>
        <begin position="165"/>
        <end position="184"/>
    </location>
</feature>
<keyword evidence="3" id="KW-1003">Cell membrane</keyword>
<dbReference type="PANTHER" id="PTHR23513:SF11">
    <property type="entry name" value="STAPHYLOFERRIN A TRANSPORTER"/>
    <property type="match status" value="1"/>
</dbReference>
<dbReference type="EMBL" id="JAATJH010000003">
    <property type="protein sequence ID" value="NJC26782.1"/>
    <property type="molecule type" value="Genomic_DNA"/>
</dbReference>
<dbReference type="Gene3D" id="1.20.1250.20">
    <property type="entry name" value="MFS general substrate transporter like domains"/>
    <property type="match status" value="1"/>
</dbReference>
<evidence type="ECO:0000313" key="10">
    <source>
        <dbReference type="Proteomes" id="UP000770785"/>
    </source>
</evidence>
<keyword evidence="4 7" id="KW-0812">Transmembrane</keyword>
<keyword evidence="2" id="KW-0813">Transport</keyword>
<accession>A0ABX0XC48</accession>
<organism evidence="9 10">
    <name type="scientific">Neolewinella antarctica</name>
    <dbReference type="NCBI Taxonomy" id="442734"/>
    <lineage>
        <taxon>Bacteria</taxon>
        <taxon>Pseudomonadati</taxon>
        <taxon>Bacteroidota</taxon>
        <taxon>Saprospiria</taxon>
        <taxon>Saprospirales</taxon>
        <taxon>Lewinellaceae</taxon>
        <taxon>Neolewinella</taxon>
    </lineage>
</organism>
<feature type="transmembrane region" description="Helical" evidence="7">
    <location>
        <begin position="305"/>
        <end position="326"/>
    </location>
</feature>
<evidence type="ECO:0000259" key="8">
    <source>
        <dbReference type="PROSITE" id="PS50850"/>
    </source>
</evidence>
<dbReference type="InterPro" id="IPR020846">
    <property type="entry name" value="MFS_dom"/>
</dbReference>
<dbReference type="PROSITE" id="PS50850">
    <property type="entry name" value="MFS"/>
    <property type="match status" value="1"/>
</dbReference>
<comment type="subcellular location">
    <subcellularLocation>
        <location evidence="1">Cell membrane</location>
        <topology evidence="1">Multi-pass membrane protein</topology>
    </subcellularLocation>
</comment>
<comment type="caution">
    <text evidence="9">The sequence shown here is derived from an EMBL/GenBank/DDBJ whole genome shotgun (WGS) entry which is preliminary data.</text>
</comment>
<dbReference type="InterPro" id="IPR010290">
    <property type="entry name" value="TM_effector"/>
</dbReference>
<feature type="transmembrane region" description="Helical" evidence="7">
    <location>
        <begin position="38"/>
        <end position="60"/>
    </location>
</feature>
<keyword evidence="5 7" id="KW-1133">Transmembrane helix</keyword>
<sequence length="515" mass="56137">MFKNKFFLLFVFATFVSNVGTWLFAVGAGWLMTDLGSSALSVSLVQTASLLPMLLLAVPAGAVGDLYDRRRIVIASQAFLVLNTLLFAYLVMVGIASVNLLLFFTLMNGVGAAFAGPVMSAIIPQLVERDRLRTAMSFSSIAFNFARAVGPILGGLLIANYTIDLPFWIDALSYVAVIVVLFSWKYKREEEGNLPPEPLRLAMGASLRFLRYTPSLYNSILRSVLFFFSAGALWALMPLVARERLGGGADLYGYLLGAAGVGAVISGVLGDKITSVINGGPLIVVVSALMSAGLLAIGITDSEVVAIMATFIAGAAWQIGFTSLITSSQYALPIWYGARGMAFFIMAMSGSLAIGSALWGALSDASSLQTAYLAAAGVGALLIPLGMRFPLNQAENADLRAVEDYPVPKFDSEPTGCIRIVHTYELGEANYDEAVARLRKLRNKRYRAGALKWGLLSYPEDRTRLIEFYVQYSHRELERHAHHVTREDSERTEEIHQWLRERGATWNTSYFTVVA</sequence>
<evidence type="ECO:0000256" key="2">
    <source>
        <dbReference type="ARBA" id="ARBA00022448"/>
    </source>
</evidence>
<evidence type="ECO:0000313" key="9">
    <source>
        <dbReference type="EMBL" id="NJC26782.1"/>
    </source>
</evidence>
<feature type="transmembrane region" description="Helical" evidence="7">
    <location>
        <begin position="7"/>
        <end position="32"/>
    </location>
</feature>
<dbReference type="InterPro" id="IPR036259">
    <property type="entry name" value="MFS_trans_sf"/>
</dbReference>
<protein>
    <submittedName>
        <fullName evidence="9">MFS family permease</fullName>
    </submittedName>
</protein>
<dbReference type="Pfam" id="PF05977">
    <property type="entry name" value="MFS_3"/>
    <property type="match status" value="1"/>
</dbReference>
<keyword evidence="6 7" id="KW-0472">Membrane</keyword>
<feature type="domain" description="Major facilitator superfamily (MFS) profile" evidence="8">
    <location>
        <begin position="6"/>
        <end position="394"/>
    </location>
</feature>
<reference evidence="9 10" key="1">
    <citation type="submission" date="2020-03" db="EMBL/GenBank/DDBJ databases">
        <title>Genomic Encyclopedia of Type Strains, Phase IV (KMG-IV): sequencing the most valuable type-strain genomes for metagenomic binning, comparative biology and taxonomic classification.</title>
        <authorList>
            <person name="Goeker M."/>
        </authorList>
    </citation>
    <scope>NUCLEOTIDE SEQUENCE [LARGE SCALE GENOMIC DNA]</scope>
    <source>
        <strain evidence="9 10">DSM 105096</strain>
    </source>
</reference>